<accession>A0A5K3EX27</accession>
<feature type="compositionally biased region" description="Low complexity" evidence="1">
    <location>
        <begin position="156"/>
        <end position="182"/>
    </location>
</feature>
<dbReference type="WBParaSite" id="MCU_003809-RB">
    <property type="protein sequence ID" value="MCU_003809-RB"/>
    <property type="gene ID" value="MCU_003809"/>
</dbReference>
<proteinExistence type="predicted"/>
<feature type="region of interest" description="Disordered" evidence="1">
    <location>
        <begin position="1"/>
        <end position="28"/>
    </location>
</feature>
<dbReference type="AlphaFoldDB" id="A0A5K3EX27"/>
<organism evidence="2">
    <name type="scientific">Mesocestoides corti</name>
    <name type="common">Flatworm</name>
    <dbReference type="NCBI Taxonomy" id="53468"/>
    <lineage>
        <taxon>Eukaryota</taxon>
        <taxon>Metazoa</taxon>
        <taxon>Spiralia</taxon>
        <taxon>Lophotrochozoa</taxon>
        <taxon>Platyhelminthes</taxon>
        <taxon>Cestoda</taxon>
        <taxon>Eucestoda</taxon>
        <taxon>Cyclophyllidea</taxon>
        <taxon>Mesocestoididae</taxon>
        <taxon>Mesocestoides</taxon>
    </lineage>
</organism>
<feature type="region of interest" description="Disordered" evidence="1">
    <location>
        <begin position="86"/>
        <end position="108"/>
    </location>
</feature>
<feature type="compositionally biased region" description="Polar residues" evidence="1">
    <location>
        <begin position="191"/>
        <end position="206"/>
    </location>
</feature>
<feature type="region of interest" description="Disordered" evidence="1">
    <location>
        <begin position="431"/>
        <end position="466"/>
    </location>
</feature>
<sequence length="517" mass="56243">MVEQGSLGPSLRISDERNGRGSAESTTMRQILKTCQKIETQVSSLSRLEAENSSLMTSLNRIEANFLMLLRTSQAEIAKLKRELQSRGKTYVHTTSRRPRKSTLDPHRTIDQMDLIECLHTPVNYESAANIKSLSVSRRSEVRQPSHLCQQKRQHSSTSSSGSSSSASSSSSSSSPSSSSASDIQKVYPHQKSSLTTFSSQKTSAVGDNASVRPRTGKTRVHSTTASFQKRRPSMGNGSASFQSSKGNKPLGRSSKLFGRSPKPTVTMTVKSVPSATYAVSNAEESNQNHKQMNAVPVSSAERSTADAATGISDGPEAHLQRLVRASVRSARDHHSASIVFAPPLKGKRLTDDEKSFVDAYLRAEEHRCIAVAKRARSQSPLRSQPFSPTIFTRRQMIKRSSLCSPPSFAATSTANTVVGALNVSMRCHVAPQTPPDEEEEEENIQSGGDAPSAYPCRGAPHTPEDEYVEEVGEEFANEVDLRTTGALHEDEVNNCHSILESPQIEIEDEISDAASQ</sequence>
<feature type="compositionally biased region" description="Polar residues" evidence="1">
    <location>
        <begin position="236"/>
        <end position="247"/>
    </location>
</feature>
<protein>
    <submittedName>
        <fullName evidence="2">CCDC92 domain-containing protein</fullName>
    </submittedName>
</protein>
<feature type="region of interest" description="Disordered" evidence="1">
    <location>
        <begin position="136"/>
        <end position="318"/>
    </location>
</feature>
<feature type="compositionally biased region" description="Polar residues" evidence="1">
    <location>
        <begin position="264"/>
        <end position="292"/>
    </location>
</feature>
<evidence type="ECO:0000256" key="1">
    <source>
        <dbReference type="SAM" id="MobiDB-lite"/>
    </source>
</evidence>
<reference evidence="2" key="1">
    <citation type="submission" date="2019-11" db="UniProtKB">
        <authorList>
            <consortium name="WormBaseParasite"/>
        </authorList>
    </citation>
    <scope>IDENTIFICATION</scope>
</reference>
<name>A0A5K3EX27_MESCO</name>
<evidence type="ECO:0000313" key="2">
    <source>
        <dbReference type="WBParaSite" id="MCU_003809-RB"/>
    </source>
</evidence>